<evidence type="ECO:0000313" key="14">
    <source>
        <dbReference type="Proteomes" id="UP000019205"/>
    </source>
</evidence>
<evidence type="ECO:0000256" key="10">
    <source>
        <dbReference type="HAMAP-Rule" id="MF_00278"/>
    </source>
</evidence>
<dbReference type="PIRSF" id="PIRSF000495">
    <property type="entry name" value="Amidotransf_hisH"/>
    <property type="match status" value="1"/>
</dbReference>
<dbReference type="UniPathway" id="UPA00031">
    <property type="reaction ID" value="UER00010"/>
</dbReference>
<dbReference type="HOGENOM" id="CLU_071837_2_0_6"/>
<dbReference type="GO" id="GO:0005737">
    <property type="term" value="C:cytoplasm"/>
    <property type="evidence" value="ECO:0007669"/>
    <property type="project" value="UniProtKB-SubCell"/>
</dbReference>
<evidence type="ECO:0000256" key="3">
    <source>
        <dbReference type="ARBA" id="ARBA00022605"/>
    </source>
</evidence>
<reference evidence="13 14" key="2">
    <citation type="journal article" date="2009" name="PLoS ONE">
        <title>The photosynthetic apparatus and its regulation in the aerobic gammaproteobacterium Congregibacter litoralis gen. nov., sp. nov.</title>
        <authorList>
            <person name="Spring S."/>
            <person name="Lunsdorf H."/>
            <person name="Fuchs B.M."/>
            <person name="Tindall B.J."/>
        </authorList>
    </citation>
    <scope>NUCLEOTIDE SEQUENCE [LARGE SCALE GENOMIC DNA]</scope>
    <source>
        <strain evidence="13">KT71</strain>
    </source>
</reference>
<comment type="function">
    <text evidence="10">IGPS catalyzes the conversion of PRFAR and glutamine to IGP, AICAR and glutamate. The HisH subunit catalyzes the hydrolysis of glutamine to glutamate and ammonia as part of the synthesis of IGP and AICAR. The resulting ammonia molecule is channeled to the active site of HisF.</text>
</comment>
<evidence type="ECO:0000256" key="8">
    <source>
        <dbReference type="ARBA" id="ARBA00047838"/>
    </source>
</evidence>
<dbReference type="InterPro" id="IPR017926">
    <property type="entry name" value="GATASE"/>
</dbReference>
<dbReference type="EMBL" id="AAOA02000002">
    <property type="protein sequence ID" value="EAQ97474.1"/>
    <property type="molecule type" value="Genomic_DNA"/>
</dbReference>
<organism evidence="13 14">
    <name type="scientific">Congregibacter litoralis KT71</name>
    <dbReference type="NCBI Taxonomy" id="314285"/>
    <lineage>
        <taxon>Bacteria</taxon>
        <taxon>Pseudomonadati</taxon>
        <taxon>Pseudomonadota</taxon>
        <taxon>Gammaproteobacteria</taxon>
        <taxon>Cellvibrionales</taxon>
        <taxon>Halieaceae</taxon>
        <taxon>Congregibacter</taxon>
    </lineage>
</organism>
<evidence type="ECO:0000259" key="12">
    <source>
        <dbReference type="Pfam" id="PF00117"/>
    </source>
</evidence>
<evidence type="ECO:0000256" key="1">
    <source>
        <dbReference type="ARBA" id="ARBA00005091"/>
    </source>
</evidence>
<comment type="catalytic activity">
    <reaction evidence="8 10">
        <text>5-[(5-phospho-1-deoxy-D-ribulos-1-ylimino)methylamino]-1-(5-phospho-beta-D-ribosyl)imidazole-4-carboxamide + L-glutamine = D-erythro-1-(imidazol-4-yl)glycerol 3-phosphate + 5-amino-1-(5-phospho-beta-D-ribosyl)imidazole-4-carboxamide + L-glutamate + H(+)</text>
        <dbReference type="Rhea" id="RHEA:24793"/>
        <dbReference type="ChEBI" id="CHEBI:15378"/>
        <dbReference type="ChEBI" id="CHEBI:29985"/>
        <dbReference type="ChEBI" id="CHEBI:58278"/>
        <dbReference type="ChEBI" id="CHEBI:58359"/>
        <dbReference type="ChEBI" id="CHEBI:58475"/>
        <dbReference type="ChEBI" id="CHEBI:58525"/>
        <dbReference type="EC" id="4.3.2.10"/>
    </reaction>
</comment>
<comment type="subunit">
    <text evidence="10">Heterodimer of HisH and HisF.</text>
</comment>
<comment type="caution">
    <text evidence="13">The sequence shown here is derived from an EMBL/GenBank/DDBJ whole genome shotgun (WGS) entry which is preliminary data.</text>
</comment>
<dbReference type="eggNOG" id="COG0118">
    <property type="taxonomic scope" value="Bacteria"/>
</dbReference>
<evidence type="ECO:0000313" key="13">
    <source>
        <dbReference type="EMBL" id="EAQ97474.1"/>
    </source>
</evidence>
<dbReference type="GO" id="GO:0004359">
    <property type="term" value="F:glutaminase activity"/>
    <property type="evidence" value="ECO:0007669"/>
    <property type="project" value="UniProtKB-EC"/>
</dbReference>
<dbReference type="GO" id="GO:0016829">
    <property type="term" value="F:lyase activity"/>
    <property type="evidence" value="ECO:0007669"/>
    <property type="project" value="UniProtKB-KW"/>
</dbReference>
<evidence type="ECO:0000256" key="9">
    <source>
        <dbReference type="ARBA" id="ARBA00049534"/>
    </source>
</evidence>
<sequence length="221" mass="24530">MTGSSKNTSVAVIDYGMGNLHSVESALLHAGAREVIVTHDADLIRQADRVVFPGVGAIRDCMSEIRRLHCDDLLDAALREQHKPVLAICVGMQALMGRSEENDGVDCLGLLEGDVRHFGAPLRDHDGSRLKVPHMGWNRVQQLLPHPLWEHIEEGERFYFVHSYYVHAKDRSLVAGSVDYGVTADAALARDNLFAVQFHPEKSHRAGLQLLSNFLDWDGTC</sequence>
<evidence type="ECO:0000256" key="7">
    <source>
        <dbReference type="ARBA" id="ARBA00023239"/>
    </source>
</evidence>
<name>A4A8T2_9GAMM</name>
<proteinExistence type="inferred from homology"/>
<dbReference type="PANTHER" id="PTHR42701">
    <property type="entry name" value="IMIDAZOLE GLYCEROL PHOSPHATE SYNTHASE SUBUNIT HISH"/>
    <property type="match status" value="1"/>
</dbReference>
<comment type="pathway">
    <text evidence="1 10">Amino-acid biosynthesis; L-histidine biosynthesis; L-histidine from 5-phospho-alpha-D-ribose 1-diphosphate: step 5/9.</text>
</comment>
<dbReference type="Gene3D" id="3.40.50.880">
    <property type="match status" value="1"/>
</dbReference>
<keyword evidence="14" id="KW-1185">Reference proteome</keyword>
<dbReference type="SUPFAM" id="SSF52317">
    <property type="entry name" value="Class I glutamine amidotransferase-like"/>
    <property type="match status" value="1"/>
</dbReference>
<keyword evidence="3 10" id="KW-0028">Amino-acid biosynthesis</keyword>
<keyword evidence="7 10" id="KW-0456">Lyase</keyword>
<accession>A4A8T2</accession>
<dbReference type="STRING" id="314285.KT71_04175"/>
<dbReference type="HAMAP" id="MF_00278">
    <property type="entry name" value="HisH"/>
    <property type="match status" value="1"/>
</dbReference>
<keyword evidence="4 10" id="KW-0378">Hydrolase</keyword>
<feature type="active site" description="Nucleophile" evidence="10 11">
    <location>
        <position position="89"/>
    </location>
</feature>
<dbReference type="PROSITE" id="PS51273">
    <property type="entry name" value="GATASE_TYPE_1"/>
    <property type="match status" value="1"/>
</dbReference>
<gene>
    <name evidence="10" type="primary">hisH</name>
    <name evidence="13" type="ORF">KT71_04175</name>
</gene>
<feature type="active site" evidence="10 11">
    <location>
        <position position="201"/>
    </location>
</feature>
<dbReference type="RefSeq" id="WP_008293248.1">
    <property type="nucleotide sequence ID" value="NZ_CM002299.1"/>
</dbReference>
<dbReference type="InterPro" id="IPR029062">
    <property type="entry name" value="Class_I_gatase-like"/>
</dbReference>
<evidence type="ECO:0000256" key="5">
    <source>
        <dbReference type="ARBA" id="ARBA00022962"/>
    </source>
</evidence>
<keyword evidence="5 10" id="KW-0315">Glutamine amidotransferase</keyword>
<feature type="domain" description="Glutamine amidotransferase" evidence="12">
    <location>
        <begin position="12"/>
        <end position="215"/>
    </location>
</feature>
<keyword evidence="13" id="KW-0328">Glycosyltransferase</keyword>
<dbReference type="InterPro" id="IPR010139">
    <property type="entry name" value="Imidazole-glycPsynth_HisH"/>
</dbReference>
<comment type="subcellular location">
    <subcellularLocation>
        <location evidence="10">Cytoplasm</location>
    </subcellularLocation>
</comment>
<dbReference type="AlphaFoldDB" id="A4A8T2"/>
<dbReference type="EC" id="4.3.2.10" evidence="10"/>
<keyword evidence="2 10" id="KW-0963">Cytoplasm</keyword>
<evidence type="ECO:0000256" key="6">
    <source>
        <dbReference type="ARBA" id="ARBA00023102"/>
    </source>
</evidence>
<comment type="catalytic activity">
    <reaction evidence="9 10">
        <text>L-glutamine + H2O = L-glutamate + NH4(+)</text>
        <dbReference type="Rhea" id="RHEA:15889"/>
        <dbReference type="ChEBI" id="CHEBI:15377"/>
        <dbReference type="ChEBI" id="CHEBI:28938"/>
        <dbReference type="ChEBI" id="CHEBI:29985"/>
        <dbReference type="ChEBI" id="CHEBI:58359"/>
        <dbReference type="EC" id="3.5.1.2"/>
    </reaction>
</comment>
<reference evidence="13 14" key="1">
    <citation type="journal article" date="2007" name="Proc. Natl. Acad. Sci. U.S.A.">
        <title>Characterization of a marine gammaproteobacterium capable of aerobic anoxygenic photosynthesis.</title>
        <authorList>
            <person name="Fuchs B.M."/>
            <person name="Spring S."/>
            <person name="Teeling H."/>
            <person name="Quast C."/>
            <person name="Wulf J."/>
            <person name="Schattenhofer M."/>
            <person name="Yan S."/>
            <person name="Ferriera S."/>
            <person name="Johnson J."/>
            <person name="Glockner F.O."/>
            <person name="Amann R."/>
        </authorList>
    </citation>
    <scope>NUCLEOTIDE SEQUENCE [LARGE SCALE GENOMIC DNA]</scope>
    <source>
        <strain evidence="13">KT71</strain>
    </source>
</reference>
<evidence type="ECO:0000256" key="4">
    <source>
        <dbReference type="ARBA" id="ARBA00022801"/>
    </source>
</evidence>
<feature type="active site" evidence="10 11">
    <location>
        <position position="199"/>
    </location>
</feature>
<dbReference type="PANTHER" id="PTHR42701:SF2">
    <property type="entry name" value="IMIDAZOLE GLYCEROL PHOSPHATE SYNTHASE SUBUNIT HISH 1"/>
    <property type="match status" value="1"/>
</dbReference>
<dbReference type="EC" id="3.5.1.2" evidence="10"/>
<dbReference type="Pfam" id="PF00117">
    <property type="entry name" value="GATase"/>
    <property type="match status" value="1"/>
</dbReference>
<dbReference type="CDD" id="cd01748">
    <property type="entry name" value="GATase1_IGP_Synthase"/>
    <property type="match status" value="1"/>
</dbReference>
<evidence type="ECO:0000256" key="11">
    <source>
        <dbReference type="PIRSR" id="PIRSR000495-1"/>
    </source>
</evidence>
<dbReference type="NCBIfam" id="TIGR01855">
    <property type="entry name" value="IMP_synth_hisH"/>
    <property type="match status" value="1"/>
</dbReference>
<dbReference type="GO" id="GO:0000105">
    <property type="term" value="P:L-histidine biosynthetic process"/>
    <property type="evidence" value="ECO:0007669"/>
    <property type="project" value="UniProtKB-UniRule"/>
</dbReference>
<dbReference type="Proteomes" id="UP000019205">
    <property type="component" value="Chromosome"/>
</dbReference>
<keyword evidence="6 10" id="KW-0368">Histidine biosynthesis</keyword>
<keyword evidence="13" id="KW-0808">Transferase</keyword>
<protein>
    <recommendedName>
        <fullName evidence="10">Imidazole glycerol phosphate synthase subunit HisH</fullName>
        <ecNumber evidence="10">4.3.2.10</ecNumber>
    </recommendedName>
    <alternativeName>
        <fullName evidence="10">IGP synthase glutaminase subunit</fullName>
        <ecNumber evidence="10">3.5.1.2</ecNumber>
    </alternativeName>
    <alternativeName>
        <fullName evidence="10">IGP synthase subunit HisH</fullName>
    </alternativeName>
    <alternativeName>
        <fullName evidence="10">ImGP synthase subunit HisH</fullName>
        <shortName evidence="10">IGPS subunit HisH</shortName>
    </alternativeName>
</protein>
<dbReference type="GO" id="GO:0000107">
    <property type="term" value="F:imidazoleglycerol-phosphate synthase activity"/>
    <property type="evidence" value="ECO:0007669"/>
    <property type="project" value="UniProtKB-UniRule"/>
</dbReference>
<evidence type="ECO:0000256" key="2">
    <source>
        <dbReference type="ARBA" id="ARBA00022490"/>
    </source>
</evidence>